<sequence>RFTATKNTNPLPFLLSSAISISIDIFFSSLTFFSNSCCKGLRRWRIGELPEVAPVFDSNRDNANRDRGTGEAPHVQCSFMGWVAELLHLRHLNRRGPSSELHFRT</sequence>
<dbReference type="Proteomes" id="UP001154282">
    <property type="component" value="Unassembled WGS sequence"/>
</dbReference>
<dbReference type="AlphaFoldDB" id="A0AAV0QYZ8"/>
<proteinExistence type="predicted"/>
<gene>
    <name evidence="2" type="ORF">LITE_LOCUS45168</name>
</gene>
<feature type="transmembrane region" description="Helical" evidence="1">
    <location>
        <begin position="12"/>
        <end position="33"/>
    </location>
</feature>
<name>A0AAV0QYZ8_9ROSI</name>
<feature type="non-terminal residue" evidence="2">
    <location>
        <position position="1"/>
    </location>
</feature>
<comment type="caution">
    <text evidence="2">The sequence shown here is derived from an EMBL/GenBank/DDBJ whole genome shotgun (WGS) entry which is preliminary data.</text>
</comment>
<evidence type="ECO:0000256" key="1">
    <source>
        <dbReference type="SAM" id="Phobius"/>
    </source>
</evidence>
<keyword evidence="3" id="KW-1185">Reference proteome</keyword>
<reference evidence="2" key="1">
    <citation type="submission" date="2022-08" db="EMBL/GenBank/DDBJ databases">
        <authorList>
            <person name="Gutierrez-Valencia J."/>
        </authorList>
    </citation>
    <scope>NUCLEOTIDE SEQUENCE</scope>
</reference>
<dbReference type="EMBL" id="CAMGYJ010000010">
    <property type="protein sequence ID" value="CAI0549502.1"/>
    <property type="molecule type" value="Genomic_DNA"/>
</dbReference>
<organism evidence="2 3">
    <name type="scientific">Linum tenue</name>
    <dbReference type="NCBI Taxonomy" id="586396"/>
    <lineage>
        <taxon>Eukaryota</taxon>
        <taxon>Viridiplantae</taxon>
        <taxon>Streptophyta</taxon>
        <taxon>Embryophyta</taxon>
        <taxon>Tracheophyta</taxon>
        <taxon>Spermatophyta</taxon>
        <taxon>Magnoliopsida</taxon>
        <taxon>eudicotyledons</taxon>
        <taxon>Gunneridae</taxon>
        <taxon>Pentapetalae</taxon>
        <taxon>rosids</taxon>
        <taxon>fabids</taxon>
        <taxon>Malpighiales</taxon>
        <taxon>Linaceae</taxon>
        <taxon>Linum</taxon>
    </lineage>
</organism>
<protein>
    <submittedName>
        <fullName evidence="2">Uncharacterized protein</fullName>
    </submittedName>
</protein>
<keyword evidence="1" id="KW-0472">Membrane</keyword>
<accession>A0AAV0QYZ8</accession>
<keyword evidence="1" id="KW-0812">Transmembrane</keyword>
<evidence type="ECO:0000313" key="2">
    <source>
        <dbReference type="EMBL" id="CAI0549502.1"/>
    </source>
</evidence>
<keyword evidence="1" id="KW-1133">Transmembrane helix</keyword>
<evidence type="ECO:0000313" key="3">
    <source>
        <dbReference type="Proteomes" id="UP001154282"/>
    </source>
</evidence>